<dbReference type="InterPro" id="IPR001750">
    <property type="entry name" value="ND/Mrp_TM"/>
</dbReference>
<evidence type="ECO:0000256" key="8">
    <source>
        <dbReference type="ARBA" id="ARBA00031028"/>
    </source>
</evidence>
<evidence type="ECO:0000256" key="2">
    <source>
        <dbReference type="ARBA" id="ARBA00007012"/>
    </source>
</evidence>
<name>A0A2H4NRQ4_9PLEO</name>
<dbReference type="Pfam" id="PF00361">
    <property type="entry name" value="Proton_antipo_M"/>
    <property type="match status" value="1"/>
</dbReference>
<gene>
    <name evidence="13" type="primary">nad2</name>
</gene>
<evidence type="ECO:0000256" key="5">
    <source>
        <dbReference type="ARBA" id="ARBA00022692"/>
    </source>
</evidence>
<feature type="transmembrane region" description="Helical" evidence="10">
    <location>
        <begin position="148"/>
        <end position="168"/>
    </location>
</feature>
<feature type="transmembrane region" description="Helical" evidence="10">
    <location>
        <begin position="235"/>
        <end position="252"/>
    </location>
</feature>
<feature type="domain" description="NADH:quinone oxidoreductase/Mrp antiporter transmembrane" evidence="12">
    <location>
        <begin position="145"/>
        <end position="485"/>
    </location>
</feature>
<comment type="subcellular location">
    <subcellularLocation>
        <location evidence="1">Membrane</location>
        <topology evidence="1">Multi-pass membrane protein</topology>
    </subcellularLocation>
</comment>
<dbReference type="EC" id="7.1.1.2" evidence="3"/>
<evidence type="ECO:0000256" key="4">
    <source>
        <dbReference type="ARBA" id="ARBA00021008"/>
    </source>
</evidence>
<dbReference type="RefSeq" id="YP_009445516.1">
    <property type="nucleotide sequence ID" value="NC_036417.1"/>
</dbReference>
<dbReference type="GO" id="GO:0042773">
    <property type="term" value="P:ATP synthesis coupled electron transport"/>
    <property type="evidence" value="ECO:0007669"/>
    <property type="project" value="InterPro"/>
</dbReference>
<organism evidence="13">
    <name type="scientific">Bipolaris cookei</name>
    <dbReference type="NCBI Taxonomy" id="74410"/>
    <lineage>
        <taxon>Eukaryota</taxon>
        <taxon>Fungi</taxon>
        <taxon>Dikarya</taxon>
        <taxon>Ascomycota</taxon>
        <taxon>Pezizomycotina</taxon>
        <taxon>Dothideomycetes</taxon>
        <taxon>Pleosporomycetidae</taxon>
        <taxon>Pleosporales</taxon>
        <taxon>Pleosporineae</taxon>
        <taxon>Pleosporaceae</taxon>
        <taxon>Bipolaris</taxon>
    </lineage>
</organism>
<proteinExistence type="inferred from homology"/>
<dbReference type="HAMAP" id="MF_00445">
    <property type="entry name" value="NDH1_NuoN_1"/>
    <property type="match status" value="1"/>
</dbReference>
<evidence type="ECO:0000313" key="13">
    <source>
        <dbReference type="EMBL" id="ATV95662.1"/>
    </source>
</evidence>
<comment type="catalytic activity">
    <reaction evidence="9">
        <text>a ubiquinone + NADH + 5 H(+)(in) = a ubiquinol + NAD(+) + 4 H(+)(out)</text>
        <dbReference type="Rhea" id="RHEA:29091"/>
        <dbReference type="Rhea" id="RHEA-COMP:9565"/>
        <dbReference type="Rhea" id="RHEA-COMP:9566"/>
        <dbReference type="ChEBI" id="CHEBI:15378"/>
        <dbReference type="ChEBI" id="CHEBI:16389"/>
        <dbReference type="ChEBI" id="CHEBI:17976"/>
        <dbReference type="ChEBI" id="CHEBI:57540"/>
        <dbReference type="ChEBI" id="CHEBI:57945"/>
        <dbReference type="EC" id="7.1.1.2"/>
    </reaction>
</comment>
<dbReference type="EMBL" id="MF784482">
    <property type="protein sequence ID" value="ATV95662.1"/>
    <property type="molecule type" value="Genomic_DNA"/>
</dbReference>
<sequence length="576" mass="64334">MLLNSLILLLLSNAITSRRDKSILYSRATITILLISAFIAYDNLYLLFLAKGVGIFGGLFHTTATTNFFHLFIFLITSVVLLLTSFYPRKVWLKEFSSPARLLFTKLIYYGTLLLNKMGEQFKIIEYSLIILFIVTGSVFLISTSDLVSIFLSIELQSYGLYLLSTIYRDSEPATSGGLMYFLLGGLSSCFILLGTALLYANSGSTNLDSLYIITSISNVSKDNLTGLLYWYKSYYIHISLLFIAVGFLFKVSAAPFHFWSPDVYDAIPTVVTTFVAIIAKISIFIFLLELVHYTSKPILDLDFSWTTSLLFSSLLSLVVGTVVGLTQSRIKRLFAFSTISHVGFILLGLSIHTVESTQAFMFYLIQYSISNLNAFMLILTIGYSLYCYVDNAKSTKTIGKQEDINKNNDNLSDVNNSPIQLIDQLKGYYYINPIIALSLGITLFSFAGIPPLIGFFGKQMILSAAIDNGYIFMALVAILTSVISAVYYLAIIKQIFFDRPDYIINEELKDFNADGLITEKNSIVKKVNIKINNIVISTSLSLSISVITLVITLFIFIPEELLSLANILALILFNL</sequence>
<dbReference type="AlphaFoldDB" id="A0A2H4NRQ4"/>
<keyword evidence="5 10" id="KW-0812">Transmembrane</keyword>
<dbReference type="InterPro" id="IPR010096">
    <property type="entry name" value="NADH-Q_OxRdtase_suN/2"/>
</dbReference>
<feature type="transmembrane region" description="Helical" evidence="10">
    <location>
        <begin position="361"/>
        <end position="387"/>
    </location>
</feature>
<evidence type="ECO:0000256" key="11">
    <source>
        <dbReference type="SAM" id="SignalP"/>
    </source>
</evidence>
<keyword evidence="7 10" id="KW-0472">Membrane</keyword>
<reference evidence="13" key="1">
    <citation type="submission" date="2017-08" db="EMBL/GenBank/DDBJ databases">
        <title>The genome sequence of Bipolaris cookei reveals mechanisms of pathogenesis underlying target leaf spot of sorghum.</title>
        <authorList>
            <person name="Zaccaron A.Z."/>
            <person name="Bluhm B.H."/>
        </authorList>
    </citation>
    <scope>NUCLEOTIDE SEQUENCE</scope>
    <source>
        <strain evidence="13">LSLP18</strain>
    </source>
</reference>
<feature type="transmembrane region" description="Helical" evidence="10">
    <location>
        <begin position="429"/>
        <end position="450"/>
    </location>
</feature>
<feature type="transmembrane region" description="Helical" evidence="10">
    <location>
        <begin position="124"/>
        <end position="142"/>
    </location>
</feature>
<feature type="chain" id="PRO_5014167546" description="NADH-ubiquinone oxidoreductase chain 2" evidence="11">
    <location>
        <begin position="18"/>
        <end position="576"/>
    </location>
</feature>
<evidence type="ECO:0000256" key="7">
    <source>
        <dbReference type="ARBA" id="ARBA00023136"/>
    </source>
</evidence>
<feature type="transmembrane region" description="Helical" evidence="10">
    <location>
        <begin position="24"/>
        <end position="48"/>
    </location>
</feature>
<feature type="transmembrane region" description="Helical" evidence="10">
    <location>
        <begin position="470"/>
        <end position="491"/>
    </location>
</feature>
<evidence type="ECO:0000259" key="12">
    <source>
        <dbReference type="Pfam" id="PF00361"/>
    </source>
</evidence>
<evidence type="ECO:0000256" key="1">
    <source>
        <dbReference type="ARBA" id="ARBA00004141"/>
    </source>
</evidence>
<dbReference type="PANTHER" id="PTHR22773">
    <property type="entry name" value="NADH DEHYDROGENASE"/>
    <property type="match status" value="1"/>
</dbReference>
<comment type="similarity">
    <text evidence="2">Belongs to the complex I subunit 2 family.</text>
</comment>
<evidence type="ECO:0000256" key="10">
    <source>
        <dbReference type="SAM" id="Phobius"/>
    </source>
</evidence>
<feature type="signal peptide" evidence="11">
    <location>
        <begin position="1"/>
        <end position="17"/>
    </location>
</feature>
<keyword evidence="13" id="KW-0496">Mitochondrion</keyword>
<feature type="transmembrane region" description="Helical" evidence="10">
    <location>
        <begin position="264"/>
        <end position="289"/>
    </location>
</feature>
<accession>A0A2H4NRQ4</accession>
<dbReference type="GeneID" id="35116771"/>
<evidence type="ECO:0000256" key="9">
    <source>
        <dbReference type="ARBA" id="ARBA00049551"/>
    </source>
</evidence>
<feature type="transmembrane region" description="Helical" evidence="10">
    <location>
        <begin position="334"/>
        <end position="355"/>
    </location>
</feature>
<evidence type="ECO:0000256" key="6">
    <source>
        <dbReference type="ARBA" id="ARBA00022989"/>
    </source>
</evidence>
<protein>
    <recommendedName>
        <fullName evidence="4">NADH-ubiquinone oxidoreductase chain 2</fullName>
        <ecNumber evidence="3">7.1.1.2</ecNumber>
    </recommendedName>
    <alternativeName>
        <fullName evidence="8">NADH dehydrogenase subunit 2</fullName>
    </alternativeName>
</protein>
<dbReference type="GO" id="GO:0016020">
    <property type="term" value="C:membrane"/>
    <property type="evidence" value="ECO:0007669"/>
    <property type="project" value="UniProtKB-SubCell"/>
</dbReference>
<feature type="transmembrane region" description="Helical" evidence="10">
    <location>
        <begin position="180"/>
        <end position="201"/>
    </location>
</feature>
<dbReference type="GO" id="GO:0008137">
    <property type="term" value="F:NADH dehydrogenase (ubiquinone) activity"/>
    <property type="evidence" value="ECO:0007669"/>
    <property type="project" value="UniProtKB-EC"/>
</dbReference>
<keyword evidence="11" id="KW-0732">Signal</keyword>
<feature type="transmembrane region" description="Helical" evidence="10">
    <location>
        <begin position="68"/>
        <end position="87"/>
    </location>
</feature>
<keyword evidence="6 10" id="KW-1133">Transmembrane helix</keyword>
<geneLocation type="mitochondrion" evidence="13"/>
<evidence type="ECO:0000256" key="3">
    <source>
        <dbReference type="ARBA" id="ARBA00012944"/>
    </source>
</evidence>
<feature type="transmembrane region" description="Helical" evidence="10">
    <location>
        <begin position="309"/>
        <end position="327"/>
    </location>
</feature>
<feature type="transmembrane region" description="Helical" evidence="10">
    <location>
        <begin position="535"/>
        <end position="558"/>
    </location>
</feature>